<dbReference type="AlphaFoldDB" id="A0A2S7JYP8"/>
<feature type="domain" description="HTH araC/xylS-type" evidence="4">
    <location>
        <begin position="169"/>
        <end position="254"/>
    </location>
</feature>
<sequence length="277" mass="30920">MALEYYMPRADLRDYVRAYYYFSTDNPTIQPLCAEMGNIRVVLGGGGFLHMPNGDKQKIISAFLIGPTMGAYCMEAEAGTRVFGIGVRPKGWMTLCGVSAEEATDRVIDLTSFAGGMARSSIEEMRNARSLSELAFAADRFFAQILMKQGARRTAPYPEALGRWLLDPNDLGLDSLLSTMDVSRRQTDRIAKLYFGASPKYLQRKYRALRAADRIRAGETDWLAAAGDGYYDQSHFIKEFRTFIGVTPRQLMGNQAQLITEIQSQRSEALSLPLASF</sequence>
<keyword evidence="1" id="KW-0805">Transcription regulation</keyword>
<dbReference type="PANTHER" id="PTHR46796">
    <property type="entry name" value="HTH-TYPE TRANSCRIPTIONAL ACTIVATOR RHAS-RELATED"/>
    <property type="match status" value="1"/>
</dbReference>
<proteinExistence type="predicted"/>
<dbReference type="EMBL" id="PJCH01000017">
    <property type="protein sequence ID" value="PQA85371.1"/>
    <property type="molecule type" value="Genomic_DNA"/>
</dbReference>
<dbReference type="Gene3D" id="1.10.10.60">
    <property type="entry name" value="Homeodomain-like"/>
    <property type="match status" value="1"/>
</dbReference>
<dbReference type="SMART" id="SM00342">
    <property type="entry name" value="HTH_ARAC"/>
    <property type="match status" value="1"/>
</dbReference>
<comment type="caution">
    <text evidence="5">The sequence shown here is derived from an EMBL/GenBank/DDBJ whole genome shotgun (WGS) entry which is preliminary data.</text>
</comment>
<dbReference type="GO" id="GO:0003700">
    <property type="term" value="F:DNA-binding transcription factor activity"/>
    <property type="evidence" value="ECO:0007669"/>
    <property type="project" value="InterPro"/>
</dbReference>
<evidence type="ECO:0000256" key="1">
    <source>
        <dbReference type="ARBA" id="ARBA00023015"/>
    </source>
</evidence>
<dbReference type="InterPro" id="IPR050204">
    <property type="entry name" value="AraC_XylS_family_regulators"/>
</dbReference>
<evidence type="ECO:0000313" key="6">
    <source>
        <dbReference type="Proteomes" id="UP000239504"/>
    </source>
</evidence>
<dbReference type="OrthoDB" id="2559672at2"/>
<dbReference type="Pfam" id="PF12833">
    <property type="entry name" value="HTH_18"/>
    <property type="match status" value="1"/>
</dbReference>
<dbReference type="RefSeq" id="WP_104832011.1">
    <property type="nucleotide sequence ID" value="NZ_PJCH01000017.1"/>
</dbReference>
<organism evidence="5 6">
    <name type="scientific">Hyphococcus luteus</name>
    <dbReference type="NCBI Taxonomy" id="2058213"/>
    <lineage>
        <taxon>Bacteria</taxon>
        <taxon>Pseudomonadati</taxon>
        <taxon>Pseudomonadota</taxon>
        <taxon>Alphaproteobacteria</taxon>
        <taxon>Parvularculales</taxon>
        <taxon>Parvularculaceae</taxon>
        <taxon>Hyphococcus</taxon>
    </lineage>
</organism>
<dbReference type="PROSITE" id="PS01124">
    <property type="entry name" value="HTH_ARAC_FAMILY_2"/>
    <property type="match status" value="1"/>
</dbReference>
<protein>
    <recommendedName>
        <fullName evidence="4">HTH araC/xylS-type domain-containing protein</fullName>
    </recommendedName>
</protein>
<evidence type="ECO:0000259" key="4">
    <source>
        <dbReference type="PROSITE" id="PS01124"/>
    </source>
</evidence>
<keyword evidence="2" id="KW-0238">DNA-binding</keyword>
<keyword evidence="6" id="KW-1185">Reference proteome</keyword>
<dbReference type="InterPro" id="IPR046532">
    <property type="entry name" value="DUF6597"/>
</dbReference>
<dbReference type="GO" id="GO:0043565">
    <property type="term" value="F:sequence-specific DNA binding"/>
    <property type="evidence" value="ECO:0007669"/>
    <property type="project" value="InterPro"/>
</dbReference>
<evidence type="ECO:0000256" key="2">
    <source>
        <dbReference type="ARBA" id="ARBA00023125"/>
    </source>
</evidence>
<accession>A0A2S7JYP8</accession>
<reference evidence="5 6" key="1">
    <citation type="submission" date="2017-12" db="EMBL/GenBank/DDBJ databases">
        <authorList>
            <person name="Hurst M.R.H."/>
        </authorList>
    </citation>
    <scope>NUCLEOTIDE SEQUENCE [LARGE SCALE GENOMIC DNA]</scope>
    <source>
        <strain evidence="5 6">SY-3-19</strain>
    </source>
</reference>
<evidence type="ECO:0000313" key="5">
    <source>
        <dbReference type="EMBL" id="PQA85371.1"/>
    </source>
</evidence>
<evidence type="ECO:0000256" key="3">
    <source>
        <dbReference type="ARBA" id="ARBA00023163"/>
    </source>
</evidence>
<keyword evidence="3" id="KW-0804">Transcription</keyword>
<dbReference type="Proteomes" id="UP000239504">
    <property type="component" value="Unassembled WGS sequence"/>
</dbReference>
<dbReference type="Pfam" id="PF20240">
    <property type="entry name" value="DUF6597"/>
    <property type="match status" value="1"/>
</dbReference>
<dbReference type="InterPro" id="IPR018060">
    <property type="entry name" value="HTH_AraC"/>
</dbReference>
<name>A0A2S7JYP8_9PROT</name>
<gene>
    <name evidence="5" type="ORF">CW354_20695</name>
</gene>